<dbReference type="InterPro" id="IPR052061">
    <property type="entry name" value="PTE-AB_protein"/>
</dbReference>
<dbReference type="Proteomes" id="UP001438707">
    <property type="component" value="Unassembled WGS sequence"/>
</dbReference>
<evidence type="ECO:0000313" key="3">
    <source>
        <dbReference type="EMBL" id="KAK9821548.1"/>
    </source>
</evidence>
<evidence type="ECO:0000313" key="4">
    <source>
        <dbReference type="Proteomes" id="UP001438707"/>
    </source>
</evidence>
<keyword evidence="4" id="KW-1185">Reference proteome</keyword>
<accession>A0AAW1QJX0</accession>
<gene>
    <name evidence="3" type="ORF">WJX74_010745</name>
</gene>
<sequence length="299" mass="33327">MRHCWSSPARAVRTEGTGSEPRVSGSRIIAQAVCRLSQDSNQLLPRACAYDPDQQAAANKVWSWSRKNILAAAATLLGGAATYLQQPARLEGLRVSASPEEELRSKQYPAWVYELASSPAETSMLTSNTLLSEEHPMLKRDHMFSALLRHDMVEDMSVFYNVEQRRVSSVIKLGNEICGYPRIVHGGLTAAVVDECLGFLMFALKHQRALPFWGPAYTVHLEVDYKNKIQAGRLLLCEVEVESMEGRKLWMKAMVRDGPEGKVYATARALFVAPKTQRLIRDGVKLVLHKLFPSSASVE</sequence>
<organism evidence="3 4">
    <name type="scientific">Apatococcus lobatus</name>
    <dbReference type="NCBI Taxonomy" id="904363"/>
    <lineage>
        <taxon>Eukaryota</taxon>
        <taxon>Viridiplantae</taxon>
        <taxon>Chlorophyta</taxon>
        <taxon>core chlorophytes</taxon>
        <taxon>Trebouxiophyceae</taxon>
        <taxon>Chlorellales</taxon>
        <taxon>Chlorellaceae</taxon>
        <taxon>Apatococcus</taxon>
    </lineage>
</organism>
<name>A0AAW1QJX0_9CHLO</name>
<comment type="caution">
    <text evidence="3">The sequence shown here is derived from an EMBL/GenBank/DDBJ whole genome shotgun (WGS) entry which is preliminary data.</text>
</comment>
<dbReference type="AlphaFoldDB" id="A0AAW1QJX0"/>
<dbReference type="Pfam" id="PF03061">
    <property type="entry name" value="4HBT"/>
    <property type="match status" value="1"/>
</dbReference>
<reference evidence="3 4" key="1">
    <citation type="journal article" date="2024" name="Nat. Commun.">
        <title>Phylogenomics reveals the evolutionary origins of lichenization in chlorophyte algae.</title>
        <authorList>
            <person name="Puginier C."/>
            <person name="Libourel C."/>
            <person name="Otte J."/>
            <person name="Skaloud P."/>
            <person name="Haon M."/>
            <person name="Grisel S."/>
            <person name="Petersen M."/>
            <person name="Berrin J.G."/>
            <person name="Delaux P.M."/>
            <person name="Dal Grande F."/>
            <person name="Keller J."/>
        </authorList>
    </citation>
    <scope>NUCLEOTIDE SEQUENCE [LARGE SCALE GENOMIC DNA]</scope>
    <source>
        <strain evidence="3 4">SAG 2145</strain>
    </source>
</reference>
<dbReference type="PANTHER" id="PTHR47260">
    <property type="entry name" value="UPF0644 PROTEIN PB2B4.06"/>
    <property type="match status" value="1"/>
</dbReference>
<feature type="domain" description="Thioesterase" evidence="2">
    <location>
        <begin position="183"/>
        <end position="262"/>
    </location>
</feature>
<dbReference type="InterPro" id="IPR029069">
    <property type="entry name" value="HotDog_dom_sf"/>
</dbReference>
<feature type="region of interest" description="Disordered" evidence="1">
    <location>
        <begin position="1"/>
        <end position="23"/>
    </location>
</feature>
<protein>
    <recommendedName>
        <fullName evidence="2">Thioesterase domain-containing protein</fullName>
    </recommendedName>
</protein>
<dbReference type="EMBL" id="JALJOS010000037">
    <property type="protein sequence ID" value="KAK9821548.1"/>
    <property type="molecule type" value="Genomic_DNA"/>
</dbReference>
<proteinExistence type="predicted"/>
<evidence type="ECO:0000256" key="1">
    <source>
        <dbReference type="SAM" id="MobiDB-lite"/>
    </source>
</evidence>
<dbReference type="CDD" id="cd03443">
    <property type="entry name" value="PaaI_thioesterase"/>
    <property type="match status" value="1"/>
</dbReference>
<dbReference type="InterPro" id="IPR006683">
    <property type="entry name" value="Thioestr_dom"/>
</dbReference>
<dbReference type="Gene3D" id="3.10.129.10">
    <property type="entry name" value="Hotdog Thioesterase"/>
    <property type="match status" value="1"/>
</dbReference>
<evidence type="ECO:0000259" key="2">
    <source>
        <dbReference type="Pfam" id="PF03061"/>
    </source>
</evidence>
<dbReference type="PANTHER" id="PTHR47260:SF1">
    <property type="entry name" value="UPF0644 PROTEIN PB2B4.06"/>
    <property type="match status" value="1"/>
</dbReference>
<dbReference type="SUPFAM" id="SSF54637">
    <property type="entry name" value="Thioesterase/thiol ester dehydrase-isomerase"/>
    <property type="match status" value="1"/>
</dbReference>